<evidence type="ECO:0000259" key="9">
    <source>
        <dbReference type="PROSITE" id="PS50125"/>
    </source>
</evidence>
<evidence type="ECO:0000256" key="1">
    <source>
        <dbReference type="ARBA" id="ARBA00004370"/>
    </source>
</evidence>
<keyword evidence="6" id="KW-0456">Lyase</keyword>
<feature type="transmembrane region" description="Helical" evidence="8">
    <location>
        <begin position="552"/>
        <end position="572"/>
    </location>
</feature>
<feature type="compositionally biased region" description="Polar residues" evidence="7">
    <location>
        <begin position="853"/>
        <end position="868"/>
    </location>
</feature>
<keyword evidence="2 8" id="KW-0812">Transmembrane</keyword>
<dbReference type="GO" id="GO:0005886">
    <property type="term" value="C:plasma membrane"/>
    <property type="evidence" value="ECO:0007669"/>
    <property type="project" value="TreeGrafter"/>
</dbReference>
<dbReference type="GO" id="GO:0007168">
    <property type="term" value="P:receptor guanylyl cyclase signaling pathway"/>
    <property type="evidence" value="ECO:0007669"/>
    <property type="project" value="TreeGrafter"/>
</dbReference>
<comment type="subcellular location">
    <subcellularLocation>
        <location evidence="1">Membrane</location>
    </subcellularLocation>
</comment>
<evidence type="ECO:0000256" key="7">
    <source>
        <dbReference type="SAM" id="MobiDB-lite"/>
    </source>
</evidence>
<dbReference type="SUPFAM" id="SSF55073">
    <property type="entry name" value="Nucleotide cyclase"/>
    <property type="match status" value="1"/>
</dbReference>
<accession>A0A7S3P678</accession>
<sequence length="889" mass="98396">MVVVVILFHEGGFLLASIFSALCEALNSEHRIKNNTPFHRHRMTTTTMSQQHPLNTKKQHSDESLYDEASSVDLEHDNDHDHAAVVPTTKLAADQERQTLARRETRAVMALRIVVLLVLLCTGAAMSYWTFSYARNLEEDDFESSFASASQAVLESFHDAMQNNFGSIDALSSAVTEHALSTGQTFPNVTFPGFHILAASTRVMTNAIYVFYIPLVTEEMRWPYEAYCQEQQGYIFPSFFQQQTLAAVQDAYFGLESPPLPGQGRRQLSHRNLHFNLQDDHPTIHAEIFGSAGGEAPRPPGSGPYYPVWQSSPVMPSYMPYNLDLATIAPWDSELKRAAITAKAVLGAITIEAPQLEGAQAPQRNGEPEPEQEVTTTNEILGFLKALGQFRHGDSDVDETTIKKGRSRAPIPGGIEGDPSCQMAYPIFDKFGPDRQVAGLLVIEVFWHFLIEDVLPWDVVGVVVVFENGFGQVVTYRIDGANSGFLGQGDLHDPAYDGWGVTQNVAEYLRSRATPETQSVTFVELDDSFNNYRISIYPSSDMRDTHVSNDPILYSVVIGCVFVFCAIVFLAYDCMVERRQRLVLNRAVQSTAVVSSLFPEKVRERLLEEHAEKPKEKKAKANAWNASTADKSLAEFLNHSGEFGNVPSRAVGKPIADHIEESTIFFGDLVGFTQWSSTRKAEDVFELLETIFGVFDKVALRLKVFKVETIGDCYVAATGVPDPQVDHAVIMVRFARECLARMRMLLQDIKGRLGEDTAELNMRIGIHSGPITAGVLRGEKGRFQLFGDTINTASRMESNGRPGSIQVSDTTAALLRAAGKSHWLVEREDRIVAKGKGEMKTYLIATAAVASSPRMTGSVTSESTSKGLHSQLYPSKLRNVDESNDNDDA</sequence>
<dbReference type="CDD" id="cd07302">
    <property type="entry name" value="CHD"/>
    <property type="match status" value="1"/>
</dbReference>
<feature type="region of interest" description="Disordered" evidence="7">
    <location>
        <begin position="853"/>
        <end position="889"/>
    </location>
</feature>
<dbReference type="GO" id="GO:0004383">
    <property type="term" value="F:guanylate cyclase activity"/>
    <property type="evidence" value="ECO:0007669"/>
    <property type="project" value="TreeGrafter"/>
</dbReference>
<dbReference type="AlphaFoldDB" id="A0A7S3P678"/>
<feature type="transmembrane region" description="Helical" evidence="8">
    <location>
        <begin position="107"/>
        <end position="129"/>
    </location>
</feature>
<protein>
    <recommendedName>
        <fullName evidence="9">Guanylate cyclase domain-containing protein</fullName>
    </recommendedName>
</protein>
<dbReference type="GO" id="GO:0035556">
    <property type="term" value="P:intracellular signal transduction"/>
    <property type="evidence" value="ECO:0007669"/>
    <property type="project" value="InterPro"/>
</dbReference>
<evidence type="ECO:0000256" key="2">
    <source>
        <dbReference type="ARBA" id="ARBA00022692"/>
    </source>
</evidence>
<keyword evidence="4 8" id="KW-1133">Transmembrane helix</keyword>
<feature type="transmembrane region" description="Helical" evidence="8">
    <location>
        <begin position="6"/>
        <end position="26"/>
    </location>
</feature>
<evidence type="ECO:0000256" key="8">
    <source>
        <dbReference type="SAM" id="Phobius"/>
    </source>
</evidence>
<dbReference type="Gene3D" id="3.30.70.1230">
    <property type="entry name" value="Nucleotide cyclase"/>
    <property type="match status" value="1"/>
</dbReference>
<evidence type="ECO:0000256" key="4">
    <source>
        <dbReference type="ARBA" id="ARBA00022989"/>
    </source>
</evidence>
<name>A0A7S3P678_9STRA</name>
<organism evidence="10">
    <name type="scientific">Amphora coffeiformis</name>
    <dbReference type="NCBI Taxonomy" id="265554"/>
    <lineage>
        <taxon>Eukaryota</taxon>
        <taxon>Sar</taxon>
        <taxon>Stramenopiles</taxon>
        <taxon>Ochrophyta</taxon>
        <taxon>Bacillariophyta</taxon>
        <taxon>Bacillariophyceae</taxon>
        <taxon>Bacillariophycidae</taxon>
        <taxon>Thalassiophysales</taxon>
        <taxon>Catenulaceae</taxon>
        <taxon>Amphora</taxon>
    </lineage>
</organism>
<dbReference type="SMART" id="SM00044">
    <property type="entry name" value="CYCc"/>
    <property type="match status" value="1"/>
</dbReference>
<evidence type="ECO:0000256" key="3">
    <source>
        <dbReference type="ARBA" id="ARBA00022741"/>
    </source>
</evidence>
<dbReference type="Pfam" id="PF00211">
    <property type="entry name" value="Guanylate_cyc"/>
    <property type="match status" value="1"/>
</dbReference>
<feature type="domain" description="Guanylate cyclase" evidence="9">
    <location>
        <begin position="663"/>
        <end position="797"/>
    </location>
</feature>
<dbReference type="InterPro" id="IPR029787">
    <property type="entry name" value="Nucleotide_cyclase"/>
</dbReference>
<dbReference type="GO" id="GO:0000166">
    <property type="term" value="F:nucleotide binding"/>
    <property type="evidence" value="ECO:0007669"/>
    <property type="project" value="UniProtKB-KW"/>
</dbReference>
<dbReference type="GO" id="GO:0004016">
    <property type="term" value="F:adenylate cyclase activity"/>
    <property type="evidence" value="ECO:0007669"/>
    <property type="project" value="TreeGrafter"/>
</dbReference>
<dbReference type="PANTHER" id="PTHR11920:SF335">
    <property type="entry name" value="GUANYLATE CYCLASE"/>
    <property type="match status" value="1"/>
</dbReference>
<keyword evidence="5 8" id="KW-0472">Membrane</keyword>
<proteinExistence type="predicted"/>
<gene>
    <name evidence="10" type="ORF">ACOF00016_LOCUS5627</name>
</gene>
<dbReference type="PANTHER" id="PTHR11920">
    <property type="entry name" value="GUANYLYL CYCLASE"/>
    <property type="match status" value="1"/>
</dbReference>
<dbReference type="PROSITE" id="PS50125">
    <property type="entry name" value="GUANYLATE_CYCLASE_2"/>
    <property type="match status" value="1"/>
</dbReference>
<evidence type="ECO:0000256" key="6">
    <source>
        <dbReference type="ARBA" id="ARBA00023239"/>
    </source>
</evidence>
<reference evidence="10" key="1">
    <citation type="submission" date="2021-01" db="EMBL/GenBank/DDBJ databases">
        <authorList>
            <person name="Corre E."/>
            <person name="Pelletier E."/>
            <person name="Niang G."/>
            <person name="Scheremetjew M."/>
            <person name="Finn R."/>
            <person name="Kale V."/>
            <person name="Holt S."/>
            <person name="Cochrane G."/>
            <person name="Meng A."/>
            <person name="Brown T."/>
            <person name="Cohen L."/>
        </authorList>
    </citation>
    <scope>NUCLEOTIDE SEQUENCE</scope>
    <source>
        <strain evidence="10">CCMP127</strain>
    </source>
</reference>
<keyword evidence="3" id="KW-0547">Nucleotide-binding</keyword>
<dbReference type="InterPro" id="IPR001054">
    <property type="entry name" value="A/G_cyclase"/>
</dbReference>
<dbReference type="InterPro" id="IPR050401">
    <property type="entry name" value="Cyclic_nucleotide_synthase"/>
</dbReference>
<evidence type="ECO:0000256" key="5">
    <source>
        <dbReference type="ARBA" id="ARBA00023136"/>
    </source>
</evidence>
<evidence type="ECO:0000313" key="10">
    <source>
        <dbReference type="EMBL" id="CAE0407839.1"/>
    </source>
</evidence>
<dbReference type="GO" id="GO:0001653">
    <property type="term" value="F:peptide receptor activity"/>
    <property type="evidence" value="ECO:0007669"/>
    <property type="project" value="TreeGrafter"/>
</dbReference>
<dbReference type="EMBL" id="HBIM01006621">
    <property type="protein sequence ID" value="CAE0407839.1"/>
    <property type="molecule type" value="Transcribed_RNA"/>
</dbReference>